<evidence type="ECO:0000256" key="12">
    <source>
        <dbReference type="ARBA" id="ARBA00023136"/>
    </source>
</evidence>
<dbReference type="InterPro" id="IPR036396">
    <property type="entry name" value="Cyt_P450_sf"/>
</dbReference>
<dbReference type="InterPro" id="IPR001128">
    <property type="entry name" value="Cyt_P450"/>
</dbReference>
<keyword evidence="9 14" id="KW-0560">Oxidoreductase</keyword>
<evidence type="ECO:0000256" key="9">
    <source>
        <dbReference type="ARBA" id="ARBA00023002"/>
    </source>
</evidence>
<evidence type="ECO:0000256" key="7">
    <source>
        <dbReference type="ARBA" id="ARBA00022968"/>
    </source>
</evidence>
<keyword evidence="5 15" id="KW-0812">Transmembrane</keyword>
<evidence type="ECO:0000256" key="1">
    <source>
        <dbReference type="ARBA" id="ARBA00001971"/>
    </source>
</evidence>
<evidence type="ECO:0000256" key="2">
    <source>
        <dbReference type="ARBA" id="ARBA00004606"/>
    </source>
</evidence>
<dbReference type="InterPro" id="IPR052306">
    <property type="entry name" value="CYP450_71D"/>
</dbReference>
<evidence type="ECO:0008006" key="18">
    <source>
        <dbReference type="Google" id="ProtNLM"/>
    </source>
</evidence>
<dbReference type="PANTHER" id="PTHR47953:SF19">
    <property type="entry name" value="OS06G0641600 PROTEIN"/>
    <property type="match status" value="1"/>
</dbReference>
<evidence type="ECO:0000313" key="16">
    <source>
        <dbReference type="EMBL" id="EYU27425.1"/>
    </source>
</evidence>
<proteinExistence type="inferred from homology"/>
<dbReference type="CDD" id="cd11072">
    <property type="entry name" value="CYP71-like"/>
    <property type="match status" value="1"/>
</dbReference>
<name>A0A022QLV2_ERYGU</name>
<keyword evidence="4 13" id="KW-0349">Heme</keyword>
<dbReference type="Pfam" id="PF00067">
    <property type="entry name" value="p450"/>
    <property type="match status" value="1"/>
</dbReference>
<evidence type="ECO:0000256" key="6">
    <source>
        <dbReference type="ARBA" id="ARBA00022723"/>
    </source>
</evidence>
<comment type="similarity">
    <text evidence="3 14">Belongs to the cytochrome P450 family.</text>
</comment>
<keyword evidence="12 15" id="KW-0472">Membrane</keyword>
<sequence length="518" mass="58185">MDLGFQFPSPANLLLLLCLFIIFIFSKLLLMKKKSTPGNLPPGPWKLPLIGNMHNLIGPLPPHRKLQELSATFGAVMHLQIGELSAVVVSTPSAAKQVMKTHDINSASRPHTVATEIFTYGGASISFSDYGDYWRQLRKISTLELLSNKRVSSFRSIREEACLELARGVASHVGGPAVNLTEKLFSFEYGLVSRATLGKKTEVKERLLPILREGTGLAAGFDIADVYPSVKVLQMVSGMRRRLVKLHVEADSILDEIIRDRKVDGGGTTAVKKEGEEEDDLLGVLLRMDDDGRLEIPLTTDNVKAVLVDILTAGSETSAITIDWAMSEMLRNPRILKKAQDEVRRVFDDKGYVDESKINELKYLKSIIKETLRFHPPVPILLPRKCMRKCEIDGYEIPVDTKIMVNAWAINRDPKYWEDADCFRPERFLDSLVDYKGNHFEYIPFGAGRRMCPGISFGMANVELPLAMFLYHFDWSLPDGMKHQELDMTERSGVTARRNDDLLVIPVIKRPLALPHVT</sequence>
<feature type="binding site" description="axial binding residue" evidence="13">
    <location>
        <position position="452"/>
    </location>
    <ligand>
        <name>heme</name>
        <dbReference type="ChEBI" id="CHEBI:30413"/>
    </ligand>
    <ligandPart>
        <name>Fe</name>
        <dbReference type="ChEBI" id="CHEBI:18248"/>
    </ligandPart>
</feature>
<protein>
    <recommendedName>
        <fullName evidence="18">Cytochrome P450</fullName>
    </recommendedName>
</protein>
<comment type="cofactor">
    <cofactor evidence="1 13">
        <name>heme</name>
        <dbReference type="ChEBI" id="CHEBI:30413"/>
    </cofactor>
</comment>
<dbReference type="STRING" id="4155.A0A022QLV2"/>
<keyword evidence="11 14" id="KW-0503">Monooxygenase</keyword>
<dbReference type="GO" id="GO:0020037">
    <property type="term" value="F:heme binding"/>
    <property type="evidence" value="ECO:0007669"/>
    <property type="project" value="InterPro"/>
</dbReference>
<keyword evidence="6 13" id="KW-0479">Metal-binding</keyword>
<organism evidence="16 17">
    <name type="scientific">Erythranthe guttata</name>
    <name type="common">Yellow monkey flower</name>
    <name type="synonym">Mimulus guttatus</name>
    <dbReference type="NCBI Taxonomy" id="4155"/>
    <lineage>
        <taxon>Eukaryota</taxon>
        <taxon>Viridiplantae</taxon>
        <taxon>Streptophyta</taxon>
        <taxon>Embryophyta</taxon>
        <taxon>Tracheophyta</taxon>
        <taxon>Spermatophyta</taxon>
        <taxon>Magnoliopsida</taxon>
        <taxon>eudicotyledons</taxon>
        <taxon>Gunneridae</taxon>
        <taxon>Pentapetalae</taxon>
        <taxon>asterids</taxon>
        <taxon>lamiids</taxon>
        <taxon>Lamiales</taxon>
        <taxon>Phrymaceae</taxon>
        <taxon>Erythranthe</taxon>
    </lineage>
</organism>
<dbReference type="KEGG" id="egt:105968521"/>
<dbReference type="EMBL" id="KI631456">
    <property type="protein sequence ID" value="EYU27425.1"/>
    <property type="molecule type" value="Genomic_DNA"/>
</dbReference>
<dbReference type="Proteomes" id="UP000030748">
    <property type="component" value="Unassembled WGS sequence"/>
</dbReference>
<evidence type="ECO:0000256" key="8">
    <source>
        <dbReference type="ARBA" id="ARBA00022989"/>
    </source>
</evidence>
<dbReference type="FunFam" id="1.10.630.10:FF:000043">
    <property type="entry name" value="Cytochrome P450 99A2"/>
    <property type="match status" value="1"/>
</dbReference>
<dbReference type="InterPro" id="IPR002401">
    <property type="entry name" value="Cyt_P450_E_grp-I"/>
</dbReference>
<comment type="subcellular location">
    <subcellularLocation>
        <location evidence="2">Membrane</location>
        <topology evidence="2">Single-pass type II membrane protein</topology>
    </subcellularLocation>
</comment>
<dbReference type="PANTHER" id="PTHR47953">
    <property type="entry name" value="OS08G0105600 PROTEIN"/>
    <property type="match status" value="1"/>
</dbReference>
<feature type="transmembrane region" description="Helical" evidence="15">
    <location>
        <begin position="12"/>
        <end position="30"/>
    </location>
</feature>
<evidence type="ECO:0000256" key="5">
    <source>
        <dbReference type="ARBA" id="ARBA00022692"/>
    </source>
</evidence>
<dbReference type="eggNOG" id="KOG0156">
    <property type="taxonomic scope" value="Eukaryota"/>
</dbReference>
<dbReference type="SUPFAM" id="SSF48264">
    <property type="entry name" value="Cytochrome P450"/>
    <property type="match status" value="1"/>
</dbReference>
<keyword evidence="10 13" id="KW-0408">Iron</keyword>
<dbReference type="AlphaFoldDB" id="A0A022QLV2"/>
<dbReference type="InterPro" id="IPR017972">
    <property type="entry name" value="Cyt_P450_CS"/>
</dbReference>
<evidence type="ECO:0000313" key="17">
    <source>
        <dbReference type="Proteomes" id="UP000030748"/>
    </source>
</evidence>
<reference evidence="16 17" key="1">
    <citation type="journal article" date="2013" name="Proc. Natl. Acad. Sci. U.S.A.">
        <title>Fine-scale variation in meiotic recombination in Mimulus inferred from population shotgun sequencing.</title>
        <authorList>
            <person name="Hellsten U."/>
            <person name="Wright K.M."/>
            <person name="Jenkins J."/>
            <person name="Shu S."/>
            <person name="Yuan Y."/>
            <person name="Wessler S.R."/>
            <person name="Schmutz J."/>
            <person name="Willis J.H."/>
            <person name="Rokhsar D.S."/>
        </authorList>
    </citation>
    <scope>NUCLEOTIDE SEQUENCE [LARGE SCALE GENOMIC DNA]</scope>
    <source>
        <strain evidence="17">cv. DUN x IM62</strain>
    </source>
</reference>
<dbReference type="GO" id="GO:0004497">
    <property type="term" value="F:monooxygenase activity"/>
    <property type="evidence" value="ECO:0007669"/>
    <property type="project" value="UniProtKB-KW"/>
</dbReference>
<dbReference type="GO" id="GO:0016491">
    <property type="term" value="F:oxidoreductase activity"/>
    <property type="evidence" value="ECO:0000318"/>
    <property type="project" value="GO_Central"/>
</dbReference>
<evidence type="ECO:0000256" key="10">
    <source>
        <dbReference type="ARBA" id="ARBA00023004"/>
    </source>
</evidence>
<dbReference type="GO" id="GO:0016705">
    <property type="term" value="F:oxidoreductase activity, acting on paired donors, with incorporation or reduction of molecular oxygen"/>
    <property type="evidence" value="ECO:0007669"/>
    <property type="project" value="InterPro"/>
</dbReference>
<keyword evidence="17" id="KW-1185">Reference proteome</keyword>
<keyword evidence="7" id="KW-0735">Signal-anchor</keyword>
<dbReference type="PRINTS" id="PR00463">
    <property type="entry name" value="EP450I"/>
</dbReference>
<dbReference type="GO" id="GO:0005506">
    <property type="term" value="F:iron ion binding"/>
    <property type="evidence" value="ECO:0007669"/>
    <property type="project" value="InterPro"/>
</dbReference>
<evidence type="ECO:0000256" key="4">
    <source>
        <dbReference type="ARBA" id="ARBA00022617"/>
    </source>
</evidence>
<evidence type="ECO:0000256" key="14">
    <source>
        <dbReference type="RuleBase" id="RU000461"/>
    </source>
</evidence>
<dbReference type="PRINTS" id="PR00385">
    <property type="entry name" value="P450"/>
</dbReference>
<dbReference type="OMA" id="ESCINEM"/>
<evidence type="ECO:0000256" key="15">
    <source>
        <dbReference type="SAM" id="Phobius"/>
    </source>
</evidence>
<dbReference type="GO" id="GO:0016020">
    <property type="term" value="C:membrane"/>
    <property type="evidence" value="ECO:0007669"/>
    <property type="project" value="UniProtKB-SubCell"/>
</dbReference>
<gene>
    <name evidence="16" type="ORF">MIMGU_mgv1a024069mg</name>
</gene>
<accession>A0A022QLV2</accession>
<evidence type="ECO:0000256" key="13">
    <source>
        <dbReference type="PIRSR" id="PIRSR602401-1"/>
    </source>
</evidence>
<dbReference type="PROSITE" id="PS00086">
    <property type="entry name" value="CYTOCHROME_P450"/>
    <property type="match status" value="1"/>
</dbReference>
<evidence type="ECO:0000256" key="11">
    <source>
        <dbReference type="ARBA" id="ARBA00023033"/>
    </source>
</evidence>
<evidence type="ECO:0000256" key="3">
    <source>
        <dbReference type="ARBA" id="ARBA00010617"/>
    </source>
</evidence>
<dbReference type="OrthoDB" id="1267511at2759"/>
<dbReference type="PhylomeDB" id="A0A022QLV2"/>
<dbReference type="Gene3D" id="1.10.630.10">
    <property type="entry name" value="Cytochrome P450"/>
    <property type="match status" value="1"/>
</dbReference>
<keyword evidence="8 15" id="KW-1133">Transmembrane helix</keyword>